<dbReference type="RefSeq" id="WP_145272441.1">
    <property type="nucleotide sequence ID" value="NZ_CP036426.1"/>
</dbReference>
<dbReference type="OrthoDB" id="930609at2"/>
<name>A0A518H627_9BACT</name>
<dbReference type="EMBL" id="CP036426">
    <property type="protein sequence ID" value="QDV36293.1"/>
    <property type="molecule type" value="Genomic_DNA"/>
</dbReference>
<organism evidence="3 4">
    <name type="scientific">Tautonia plasticadhaerens</name>
    <dbReference type="NCBI Taxonomy" id="2527974"/>
    <lineage>
        <taxon>Bacteria</taxon>
        <taxon>Pseudomonadati</taxon>
        <taxon>Planctomycetota</taxon>
        <taxon>Planctomycetia</taxon>
        <taxon>Isosphaerales</taxon>
        <taxon>Isosphaeraceae</taxon>
        <taxon>Tautonia</taxon>
    </lineage>
</organism>
<feature type="domain" description="Integrase catalytic" evidence="2">
    <location>
        <begin position="143"/>
        <end position="264"/>
    </location>
</feature>
<accession>A0A518H627</accession>
<dbReference type="InterPro" id="IPR036397">
    <property type="entry name" value="RNaseH_sf"/>
</dbReference>
<feature type="region of interest" description="Disordered" evidence="1">
    <location>
        <begin position="124"/>
        <end position="143"/>
    </location>
</feature>
<evidence type="ECO:0000313" key="3">
    <source>
        <dbReference type="EMBL" id="QDV36293.1"/>
    </source>
</evidence>
<dbReference type="GO" id="GO:0015074">
    <property type="term" value="P:DNA integration"/>
    <property type="evidence" value="ECO:0007669"/>
    <property type="project" value="InterPro"/>
</dbReference>
<proteinExistence type="predicted"/>
<dbReference type="InterPro" id="IPR050900">
    <property type="entry name" value="Transposase_IS3/IS150/IS904"/>
</dbReference>
<evidence type="ECO:0000259" key="2">
    <source>
        <dbReference type="PROSITE" id="PS50994"/>
    </source>
</evidence>
<dbReference type="InterPro" id="IPR025948">
    <property type="entry name" value="HTH-like_dom"/>
</dbReference>
<dbReference type="GO" id="GO:0003676">
    <property type="term" value="F:nucleic acid binding"/>
    <property type="evidence" value="ECO:0007669"/>
    <property type="project" value="InterPro"/>
</dbReference>
<evidence type="ECO:0000256" key="1">
    <source>
        <dbReference type="SAM" id="MobiDB-lite"/>
    </source>
</evidence>
<feature type="compositionally biased region" description="Basic residues" evidence="1">
    <location>
        <begin position="124"/>
        <end position="135"/>
    </location>
</feature>
<dbReference type="Pfam" id="PF13276">
    <property type="entry name" value="HTH_21"/>
    <property type="match status" value="1"/>
</dbReference>
<keyword evidence="4" id="KW-1185">Reference proteome</keyword>
<feature type="region of interest" description="Disordered" evidence="1">
    <location>
        <begin position="276"/>
        <end position="324"/>
    </location>
</feature>
<dbReference type="InterPro" id="IPR001584">
    <property type="entry name" value="Integrase_cat-core"/>
</dbReference>
<dbReference type="AlphaFoldDB" id="A0A518H627"/>
<dbReference type="PROSITE" id="PS50994">
    <property type="entry name" value="INTEGRASE"/>
    <property type="match status" value="1"/>
</dbReference>
<dbReference type="PANTHER" id="PTHR46889">
    <property type="entry name" value="TRANSPOSASE INSF FOR INSERTION SEQUENCE IS3B-RELATED"/>
    <property type="match status" value="1"/>
</dbReference>
<dbReference type="Proteomes" id="UP000317835">
    <property type="component" value="Chromosome"/>
</dbReference>
<gene>
    <name evidence="3" type="ORF">ElP_42130</name>
</gene>
<feature type="compositionally biased region" description="Low complexity" evidence="1">
    <location>
        <begin position="314"/>
        <end position="324"/>
    </location>
</feature>
<protein>
    <submittedName>
        <fullName evidence="3">IS2 transposase TnpB</fullName>
    </submittedName>
</protein>
<dbReference type="SUPFAM" id="SSF53098">
    <property type="entry name" value="Ribonuclease H-like"/>
    <property type="match status" value="1"/>
</dbReference>
<dbReference type="InterPro" id="IPR012337">
    <property type="entry name" value="RNaseH-like_sf"/>
</dbReference>
<dbReference type="Gene3D" id="3.30.420.10">
    <property type="entry name" value="Ribonuclease H-like superfamily/Ribonuclease H"/>
    <property type="match status" value="1"/>
</dbReference>
<sequence>MPADGERPPFCVEEAEHLSRSASPVTGRPYGMQRVCRIFGLARSTAYYLKAREAVAPEQRPVPRKRGPVGAGTDEELVGHIRRVLAESPFTGEGYRKVWARLRHQGIRTASERVRRLMREHHLQAPRRGGHAHGPKAHDGTITAEEPDQMWGTDMTTTVPTGEGTAHAFVAVDHCTCECVGLHAAKGGDRFEALEPLRQGVREHFGGFGADVACGLTVRHDHGSNYLSDDFPRELAFLGMASSPSFVREPEGNGCAERFIRTLKTDPTATRTLHTRSRTGYNERSNRLPLGSAGPGPLVPGSARFPRRSRTMPRRPSAIAPPRA</sequence>
<reference evidence="3 4" key="1">
    <citation type="submission" date="2019-02" db="EMBL/GenBank/DDBJ databases">
        <title>Deep-cultivation of Planctomycetes and their phenomic and genomic characterization uncovers novel biology.</title>
        <authorList>
            <person name="Wiegand S."/>
            <person name="Jogler M."/>
            <person name="Boedeker C."/>
            <person name="Pinto D."/>
            <person name="Vollmers J."/>
            <person name="Rivas-Marin E."/>
            <person name="Kohn T."/>
            <person name="Peeters S.H."/>
            <person name="Heuer A."/>
            <person name="Rast P."/>
            <person name="Oberbeckmann S."/>
            <person name="Bunk B."/>
            <person name="Jeske O."/>
            <person name="Meyerdierks A."/>
            <person name="Storesund J.E."/>
            <person name="Kallscheuer N."/>
            <person name="Luecker S."/>
            <person name="Lage O.M."/>
            <person name="Pohl T."/>
            <person name="Merkel B.J."/>
            <person name="Hornburger P."/>
            <person name="Mueller R.-W."/>
            <person name="Bruemmer F."/>
            <person name="Labrenz M."/>
            <person name="Spormann A.M."/>
            <person name="Op den Camp H."/>
            <person name="Overmann J."/>
            <person name="Amann R."/>
            <person name="Jetten M.S.M."/>
            <person name="Mascher T."/>
            <person name="Medema M.H."/>
            <person name="Devos D.P."/>
            <person name="Kaster A.-K."/>
            <person name="Ovreas L."/>
            <person name="Rohde M."/>
            <person name="Galperin M.Y."/>
            <person name="Jogler C."/>
        </authorList>
    </citation>
    <scope>NUCLEOTIDE SEQUENCE [LARGE SCALE GENOMIC DNA]</scope>
    <source>
        <strain evidence="3 4">ElP</strain>
    </source>
</reference>
<dbReference type="KEGG" id="tpla:ElP_42130"/>
<dbReference type="PANTHER" id="PTHR46889:SF4">
    <property type="entry name" value="TRANSPOSASE INSO FOR INSERTION SEQUENCE ELEMENT IS911B-RELATED"/>
    <property type="match status" value="1"/>
</dbReference>
<evidence type="ECO:0000313" key="4">
    <source>
        <dbReference type="Proteomes" id="UP000317835"/>
    </source>
</evidence>
<dbReference type="Pfam" id="PF00665">
    <property type="entry name" value="rve"/>
    <property type="match status" value="1"/>
</dbReference>